<comment type="caution">
    <text evidence="7">The sequence shown here is derived from an EMBL/GenBank/DDBJ whole genome shotgun (WGS) entry which is preliminary data.</text>
</comment>
<dbReference type="CDD" id="cd08041">
    <property type="entry name" value="OBF_kDNA_ligase_like"/>
    <property type="match status" value="1"/>
</dbReference>
<dbReference type="PROSITE" id="PS50160">
    <property type="entry name" value="DNA_LIGASE_A3"/>
    <property type="match status" value="1"/>
</dbReference>
<evidence type="ECO:0000313" key="7">
    <source>
        <dbReference type="EMBL" id="KKN52469.1"/>
    </source>
</evidence>
<keyword evidence="5" id="KW-0234">DNA repair</keyword>
<evidence type="ECO:0000259" key="6">
    <source>
        <dbReference type="PROSITE" id="PS50160"/>
    </source>
</evidence>
<accession>A0A0F9RC32</accession>
<gene>
    <name evidence="7" type="ORF">LCGC14_0612330</name>
</gene>
<keyword evidence="2" id="KW-0436">Ligase</keyword>
<dbReference type="InterPro" id="IPR029319">
    <property type="entry name" value="DNA_ligase_OB"/>
</dbReference>
<dbReference type="InterPro" id="IPR050326">
    <property type="entry name" value="NAD_dep_DNA_ligaseB"/>
</dbReference>
<dbReference type="CDD" id="cd07896">
    <property type="entry name" value="Adenylation_kDNA_ligase_like"/>
    <property type="match status" value="1"/>
</dbReference>
<dbReference type="Pfam" id="PF14743">
    <property type="entry name" value="DNA_ligase_OB_2"/>
    <property type="match status" value="1"/>
</dbReference>
<name>A0A0F9RC32_9ZZZZ</name>
<evidence type="ECO:0000256" key="3">
    <source>
        <dbReference type="ARBA" id="ARBA00022705"/>
    </source>
</evidence>
<organism evidence="7">
    <name type="scientific">marine sediment metagenome</name>
    <dbReference type="NCBI Taxonomy" id="412755"/>
    <lineage>
        <taxon>unclassified sequences</taxon>
        <taxon>metagenomes</taxon>
        <taxon>ecological metagenomes</taxon>
    </lineage>
</organism>
<dbReference type="GO" id="GO:0005524">
    <property type="term" value="F:ATP binding"/>
    <property type="evidence" value="ECO:0007669"/>
    <property type="project" value="InterPro"/>
</dbReference>
<evidence type="ECO:0000256" key="4">
    <source>
        <dbReference type="ARBA" id="ARBA00022763"/>
    </source>
</evidence>
<evidence type="ECO:0000256" key="2">
    <source>
        <dbReference type="ARBA" id="ARBA00022598"/>
    </source>
</evidence>
<dbReference type="SUPFAM" id="SSF50249">
    <property type="entry name" value="Nucleic acid-binding proteins"/>
    <property type="match status" value="1"/>
</dbReference>
<dbReference type="Pfam" id="PF01068">
    <property type="entry name" value="DNA_ligase_A_M"/>
    <property type="match status" value="1"/>
</dbReference>
<dbReference type="InterPro" id="IPR012310">
    <property type="entry name" value="DNA_ligase_ATP-dep_cent"/>
</dbReference>
<comment type="cofactor">
    <cofactor evidence="1">
        <name>a divalent metal cation</name>
        <dbReference type="ChEBI" id="CHEBI:60240"/>
    </cofactor>
</comment>
<dbReference type="PANTHER" id="PTHR47810:SF1">
    <property type="entry name" value="DNA LIGASE B"/>
    <property type="match status" value="1"/>
</dbReference>
<keyword evidence="4" id="KW-0227">DNA damage</keyword>
<dbReference type="Gene3D" id="3.30.470.30">
    <property type="entry name" value="DNA ligase/mRNA capping enzyme"/>
    <property type="match status" value="1"/>
</dbReference>
<dbReference type="AlphaFoldDB" id="A0A0F9RC32"/>
<dbReference type="Gene3D" id="3.30.1490.70">
    <property type="match status" value="1"/>
</dbReference>
<dbReference type="NCBIfam" id="NF006592">
    <property type="entry name" value="PRK09125.1"/>
    <property type="match status" value="1"/>
</dbReference>
<dbReference type="Gene3D" id="2.40.50.140">
    <property type="entry name" value="Nucleic acid-binding proteins"/>
    <property type="match status" value="1"/>
</dbReference>
<dbReference type="GO" id="GO:0003910">
    <property type="term" value="F:DNA ligase (ATP) activity"/>
    <property type="evidence" value="ECO:0007669"/>
    <property type="project" value="InterPro"/>
</dbReference>
<evidence type="ECO:0000256" key="1">
    <source>
        <dbReference type="ARBA" id="ARBA00001968"/>
    </source>
</evidence>
<sequence length="280" mass="31436">MFTIKHLLLIVAVLFTQCISAAQPSVLLAKVYDETKHYDVSKYLVSEKYDGVRAIWTGTQFVTRKGNIINSPSWFTATLPNVWLDGELWTKRKHFSVLSGIVRTKKPNNHDWQTITYKVFDMPDKNLPFSTRYKNYNELITSLNSAHISVVVQYSFTNNEQLTEYFENITKQGGEGVMLHLASAKHSNGRSNSLLKLKPYLDAEAIVVAHLPGKGKYQGMLGALRVKTAQGQVFSIGTGFSDAQRAAPPEIGSTVTYRFHGLTKNGLPRFASFLRARDSL</sequence>
<dbReference type="PANTHER" id="PTHR47810">
    <property type="entry name" value="DNA LIGASE"/>
    <property type="match status" value="1"/>
</dbReference>
<keyword evidence="3" id="KW-0235">DNA replication</keyword>
<reference evidence="7" key="1">
    <citation type="journal article" date="2015" name="Nature">
        <title>Complex archaea that bridge the gap between prokaryotes and eukaryotes.</title>
        <authorList>
            <person name="Spang A."/>
            <person name="Saw J.H."/>
            <person name="Jorgensen S.L."/>
            <person name="Zaremba-Niedzwiedzka K."/>
            <person name="Martijn J."/>
            <person name="Lind A.E."/>
            <person name="van Eijk R."/>
            <person name="Schleper C."/>
            <person name="Guy L."/>
            <person name="Ettema T.J."/>
        </authorList>
    </citation>
    <scope>NUCLEOTIDE SEQUENCE</scope>
</reference>
<dbReference type="SUPFAM" id="SSF56091">
    <property type="entry name" value="DNA ligase/mRNA capping enzyme, catalytic domain"/>
    <property type="match status" value="1"/>
</dbReference>
<dbReference type="GO" id="GO:0006260">
    <property type="term" value="P:DNA replication"/>
    <property type="evidence" value="ECO:0007669"/>
    <property type="project" value="UniProtKB-KW"/>
</dbReference>
<dbReference type="EMBL" id="LAZR01001018">
    <property type="protein sequence ID" value="KKN52469.1"/>
    <property type="molecule type" value="Genomic_DNA"/>
</dbReference>
<proteinExistence type="predicted"/>
<dbReference type="GO" id="GO:0006310">
    <property type="term" value="P:DNA recombination"/>
    <property type="evidence" value="ECO:0007669"/>
    <property type="project" value="InterPro"/>
</dbReference>
<dbReference type="InterPro" id="IPR012340">
    <property type="entry name" value="NA-bd_OB-fold"/>
</dbReference>
<evidence type="ECO:0000256" key="5">
    <source>
        <dbReference type="ARBA" id="ARBA00023204"/>
    </source>
</evidence>
<protein>
    <recommendedName>
        <fullName evidence="6">ATP-dependent DNA ligase family profile domain-containing protein</fullName>
    </recommendedName>
</protein>
<dbReference type="GO" id="GO:0006281">
    <property type="term" value="P:DNA repair"/>
    <property type="evidence" value="ECO:0007669"/>
    <property type="project" value="UniProtKB-KW"/>
</dbReference>
<feature type="domain" description="ATP-dependent DNA ligase family profile" evidence="6">
    <location>
        <begin position="126"/>
        <end position="224"/>
    </location>
</feature>